<evidence type="ECO:0000259" key="2">
    <source>
        <dbReference type="PROSITE" id="PS50110"/>
    </source>
</evidence>
<dbReference type="Pfam" id="PF00072">
    <property type="entry name" value="Response_reg"/>
    <property type="match status" value="1"/>
</dbReference>
<dbReference type="InterPro" id="IPR001789">
    <property type="entry name" value="Sig_transdc_resp-reg_receiver"/>
</dbReference>
<dbReference type="InterPro" id="IPR011006">
    <property type="entry name" value="CheY-like_superfamily"/>
</dbReference>
<evidence type="ECO:0000313" key="4">
    <source>
        <dbReference type="Proteomes" id="UP000634004"/>
    </source>
</evidence>
<keyword evidence="4" id="KW-1185">Reference proteome</keyword>
<reference evidence="3" key="2">
    <citation type="submission" date="2020-09" db="EMBL/GenBank/DDBJ databases">
        <authorList>
            <person name="Sun Q."/>
            <person name="Kim S."/>
        </authorList>
    </citation>
    <scope>NUCLEOTIDE SEQUENCE</scope>
    <source>
        <strain evidence="3">KCTC 32513</strain>
    </source>
</reference>
<dbReference type="AlphaFoldDB" id="A0A8J3CRE9"/>
<dbReference type="SUPFAM" id="SSF52172">
    <property type="entry name" value="CheY-like"/>
    <property type="match status" value="1"/>
</dbReference>
<accession>A0A8J3CRE9</accession>
<reference evidence="3" key="1">
    <citation type="journal article" date="2014" name="Int. J. Syst. Evol. Microbiol.">
        <title>Complete genome sequence of Corynebacterium casei LMG S-19264T (=DSM 44701T), isolated from a smear-ripened cheese.</title>
        <authorList>
            <consortium name="US DOE Joint Genome Institute (JGI-PGF)"/>
            <person name="Walter F."/>
            <person name="Albersmeier A."/>
            <person name="Kalinowski J."/>
            <person name="Ruckert C."/>
        </authorList>
    </citation>
    <scope>NUCLEOTIDE SEQUENCE</scope>
    <source>
        <strain evidence="3">KCTC 32513</strain>
    </source>
</reference>
<proteinExistence type="predicted"/>
<dbReference type="GO" id="GO:0000160">
    <property type="term" value="P:phosphorelay signal transduction system"/>
    <property type="evidence" value="ECO:0007669"/>
    <property type="project" value="InterPro"/>
</dbReference>
<evidence type="ECO:0000313" key="3">
    <source>
        <dbReference type="EMBL" id="GHA98050.1"/>
    </source>
</evidence>
<protein>
    <recommendedName>
        <fullName evidence="2">Response regulatory domain-containing protein</fullName>
    </recommendedName>
</protein>
<gene>
    <name evidence="3" type="ORF">GCM10009069_21320</name>
</gene>
<dbReference type="EMBL" id="BMZH01000008">
    <property type="protein sequence ID" value="GHA98050.1"/>
    <property type="molecule type" value="Genomic_DNA"/>
</dbReference>
<comment type="caution">
    <text evidence="3">The sequence shown here is derived from an EMBL/GenBank/DDBJ whole genome shotgun (WGS) entry which is preliminary data.</text>
</comment>
<name>A0A8J3CRE9_9PROT</name>
<dbReference type="Gene3D" id="3.40.50.2300">
    <property type="match status" value="1"/>
</dbReference>
<dbReference type="Proteomes" id="UP000634004">
    <property type="component" value="Unassembled WGS sequence"/>
</dbReference>
<sequence length="211" mass="23274">MDGQLKVTPNKDIGTTFTLQLPMKMIHSASTIAIAAGPVAQDANPRSHEGVVLLKSPEKTKNSLPKILSILIIDDNDEVSGSIVKHLNRPQINTFVSPNGTTTITTYNTVRFDFIFVNATLQAEEDNFAVQSIRDHEKAVGRTRTPIICVTRQDFIPDGKESLTLEIDDYLPTSTHKPALLQIIAKWIKNTQSDPRIEQTKIASLSKNISA</sequence>
<feature type="domain" description="Response regulatory" evidence="2">
    <location>
        <begin position="69"/>
        <end position="188"/>
    </location>
</feature>
<comment type="caution">
    <text evidence="1">Lacks conserved residue(s) required for the propagation of feature annotation.</text>
</comment>
<dbReference type="PROSITE" id="PS50110">
    <property type="entry name" value="RESPONSE_REGULATORY"/>
    <property type="match status" value="1"/>
</dbReference>
<organism evidence="3 4">
    <name type="scientific">Algimonas arctica</name>
    <dbReference type="NCBI Taxonomy" id="1479486"/>
    <lineage>
        <taxon>Bacteria</taxon>
        <taxon>Pseudomonadati</taxon>
        <taxon>Pseudomonadota</taxon>
        <taxon>Alphaproteobacteria</taxon>
        <taxon>Maricaulales</taxon>
        <taxon>Robiginitomaculaceae</taxon>
        <taxon>Algimonas</taxon>
    </lineage>
</organism>
<evidence type="ECO:0000256" key="1">
    <source>
        <dbReference type="PROSITE-ProRule" id="PRU00169"/>
    </source>
</evidence>